<protein>
    <recommendedName>
        <fullName evidence="4">Fibronectin type III-like domain-containing protein</fullName>
    </recommendedName>
</protein>
<accession>A0A7M1XK44</accession>
<dbReference type="InterPro" id="IPR013783">
    <property type="entry name" value="Ig-like_fold"/>
</dbReference>
<organism evidence="5 6">
    <name type="scientific">Treponema rectale</name>
    <dbReference type="NCBI Taxonomy" id="744512"/>
    <lineage>
        <taxon>Bacteria</taxon>
        <taxon>Pseudomonadati</taxon>
        <taxon>Spirochaetota</taxon>
        <taxon>Spirochaetia</taxon>
        <taxon>Spirochaetales</taxon>
        <taxon>Treponemataceae</taxon>
        <taxon>Treponema</taxon>
    </lineage>
</organism>
<dbReference type="SUPFAM" id="SSF51445">
    <property type="entry name" value="(Trans)glycosidases"/>
    <property type="match status" value="1"/>
</dbReference>
<dbReference type="SUPFAM" id="SSF52279">
    <property type="entry name" value="Beta-D-glucan exohydrolase, C-terminal domain"/>
    <property type="match status" value="1"/>
</dbReference>
<dbReference type="GO" id="GO:0004553">
    <property type="term" value="F:hydrolase activity, hydrolyzing O-glycosyl compounds"/>
    <property type="evidence" value="ECO:0007669"/>
    <property type="project" value="InterPro"/>
</dbReference>
<evidence type="ECO:0000256" key="1">
    <source>
        <dbReference type="ARBA" id="ARBA00005336"/>
    </source>
</evidence>
<gene>
    <name evidence="5" type="ORF">DYE49_03270</name>
</gene>
<keyword evidence="2" id="KW-0378">Hydrolase</keyword>
<dbReference type="KEGG" id="trc:DYE49_03270"/>
<dbReference type="SMART" id="SM01217">
    <property type="entry name" value="Fn3_like"/>
    <property type="match status" value="1"/>
</dbReference>
<dbReference type="InterPro" id="IPR036962">
    <property type="entry name" value="Glyco_hydro_3_N_sf"/>
</dbReference>
<dbReference type="InterPro" id="IPR026891">
    <property type="entry name" value="Fn3-like"/>
</dbReference>
<keyword evidence="3" id="KW-0812">Transmembrane</keyword>
<dbReference type="PANTHER" id="PTHR42715:SF10">
    <property type="entry name" value="BETA-GLUCOSIDASE"/>
    <property type="match status" value="1"/>
</dbReference>
<name>A0A7M1XK44_9SPIR</name>
<evidence type="ECO:0000313" key="6">
    <source>
        <dbReference type="Proteomes" id="UP000593591"/>
    </source>
</evidence>
<dbReference type="Proteomes" id="UP000593591">
    <property type="component" value="Chromosome"/>
</dbReference>
<evidence type="ECO:0000313" key="5">
    <source>
        <dbReference type="EMBL" id="QOS39530.1"/>
    </source>
</evidence>
<dbReference type="Pfam" id="PF00933">
    <property type="entry name" value="Glyco_hydro_3"/>
    <property type="match status" value="1"/>
</dbReference>
<proteinExistence type="inferred from homology"/>
<evidence type="ECO:0000259" key="4">
    <source>
        <dbReference type="SMART" id="SM01217"/>
    </source>
</evidence>
<dbReference type="InterPro" id="IPR036881">
    <property type="entry name" value="Glyco_hydro_3_C_sf"/>
</dbReference>
<dbReference type="GO" id="GO:0005975">
    <property type="term" value="P:carbohydrate metabolic process"/>
    <property type="evidence" value="ECO:0007669"/>
    <property type="project" value="InterPro"/>
</dbReference>
<feature type="domain" description="Fibronectin type III-like" evidence="4">
    <location>
        <begin position="411"/>
        <end position="493"/>
    </location>
</feature>
<dbReference type="InterPro" id="IPR017853">
    <property type="entry name" value="GH"/>
</dbReference>
<dbReference type="InterPro" id="IPR050288">
    <property type="entry name" value="Cellulose_deg_GH3"/>
</dbReference>
<evidence type="ECO:0000256" key="3">
    <source>
        <dbReference type="SAM" id="Phobius"/>
    </source>
</evidence>
<dbReference type="InterPro" id="IPR001764">
    <property type="entry name" value="Glyco_hydro_3_N"/>
</dbReference>
<dbReference type="Pfam" id="PF14310">
    <property type="entry name" value="Fn3-like"/>
    <property type="match status" value="1"/>
</dbReference>
<dbReference type="Gene3D" id="3.20.20.300">
    <property type="entry name" value="Glycoside hydrolase, family 3, N-terminal domain"/>
    <property type="match status" value="1"/>
</dbReference>
<dbReference type="Gene3D" id="2.60.40.10">
    <property type="entry name" value="Immunoglobulins"/>
    <property type="match status" value="1"/>
</dbReference>
<dbReference type="AlphaFoldDB" id="A0A7M1XK44"/>
<sequence>MNKRNLFKGLGATFASLVSITTFMSVLAFDREADINRFFNITAGSGEGSKYASVEKMHEAEKEYFIQTVEEGSVLLRNENHALPLADEAKRNVTLFGNASVTSVFHGGSGGPTNTGKTLHDALKDEGFNINETVFEKTKKNANERNLKRGDGHIDEVDASIYQEGDFANYKDAAIVVLARYGGEANDMNGGYEFDKTTNTYKKMVDQDNVAELSFHESERAIMEKVKNGGFDKIIVLLNTGYAMDLGWLEEYDVDSCLWIGFPGGEGMQSVARMLAGKSSPSGALVDTYATDSLSSPAMQNFGDFKFADLPTSLYHDRYVIYQEGIYVGYKYYETRYSDQVKNRNNATGPYGLFASNTSWNYADEMIYPFGHGLTYTTFDEHLDALIWDKEAHEVTATVSVTNTGDFKTKDIVELYVSLPWEENQQEKSAIQLIGFGKTKELAKGESETLNIKVSDYLFATYDETAINGKDTNKLGCYIFDEGDYAFAIGDSAHDALNHVLSSQNYTNLIDEEGNAVTGDKNKVVTISCQYDNKTWATSPYQKDVVVSNQFEQTDFNHFKKDTIKYLTRSDWSSFPQPYEGLRTDLDPTGEIRRYMTSTKDTPLYVKPDDAPSYSDFKYSQEVTTSFIQMKGVTYEDDEKWDKFIDQLKPSDLATLYGDKMGYAAIEAIGYPKSAGGDGPDGLQSGGWLHPSENLAASTYNLELLKQRGEFLAEDAIAVGFSMLYGGGCNMHRTPYGGRNFEYYSEDSTIAYYCGLAQAKAMRKGGLISMFKHFCGNDQETNRHGVATFMSEQVLRQNETRSFEGALQSGSGMSNMSAYNRLGAISTASYKSLLTTLLREEWGATGISITDSSKDAASYIFTADAIDAGTDMFNNDFDRSTEVKALLISSRDGHIWKQARISAKRFFYNMVNSNLAYGMDESTQVKNEEPWWKIALISLDITLGLLALAGISLYVVFSYVLKEKGE</sequence>
<dbReference type="InterPro" id="IPR002772">
    <property type="entry name" value="Glyco_hydro_3_C"/>
</dbReference>
<dbReference type="EMBL" id="CP031517">
    <property type="protein sequence ID" value="QOS39530.1"/>
    <property type="molecule type" value="Genomic_DNA"/>
</dbReference>
<dbReference type="Pfam" id="PF01915">
    <property type="entry name" value="Glyco_hydro_3_C"/>
    <property type="match status" value="1"/>
</dbReference>
<keyword evidence="3" id="KW-1133">Transmembrane helix</keyword>
<feature type="transmembrane region" description="Helical" evidence="3">
    <location>
        <begin position="931"/>
        <end position="961"/>
    </location>
</feature>
<dbReference type="Gene3D" id="3.40.50.1700">
    <property type="entry name" value="Glycoside hydrolase family 3 C-terminal domain"/>
    <property type="match status" value="1"/>
</dbReference>
<keyword evidence="3" id="KW-0472">Membrane</keyword>
<evidence type="ECO:0000256" key="2">
    <source>
        <dbReference type="ARBA" id="ARBA00022801"/>
    </source>
</evidence>
<dbReference type="PRINTS" id="PR00133">
    <property type="entry name" value="GLHYDRLASE3"/>
</dbReference>
<reference evidence="5 6" key="1">
    <citation type="submission" date="2018-08" db="EMBL/GenBank/DDBJ databases">
        <title>The first complete genome of Treponema rectale (CHPAT), a commensal spirochete of the bovine rectum.</title>
        <authorList>
            <person name="Staton G.J."/>
            <person name="Clegg S.R."/>
            <person name="Carter S.D."/>
            <person name="Radford A.D."/>
            <person name="Darby A."/>
            <person name="Hall N."/>
            <person name="Birtles R.J."/>
            <person name="Evans N.J."/>
        </authorList>
    </citation>
    <scope>NUCLEOTIDE SEQUENCE [LARGE SCALE GENOMIC DNA]</scope>
    <source>
        <strain evidence="5 6">CHPA</strain>
    </source>
</reference>
<comment type="similarity">
    <text evidence="1">Belongs to the glycosyl hydrolase 3 family.</text>
</comment>
<dbReference type="PANTHER" id="PTHR42715">
    <property type="entry name" value="BETA-GLUCOSIDASE"/>
    <property type="match status" value="1"/>
</dbReference>